<feature type="domain" description="Helix-turn-helix" evidence="1">
    <location>
        <begin position="15"/>
        <end position="62"/>
    </location>
</feature>
<evidence type="ECO:0000313" key="3">
    <source>
        <dbReference type="Proteomes" id="UP000295030"/>
    </source>
</evidence>
<dbReference type="InterPro" id="IPR041657">
    <property type="entry name" value="HTH_17"/>
</dbReference>
<accession>A0A4R1I4C9</accession>
<dbReference type="Proteomes" id="UP000295030">
    <property type="component" value="Unassembled WGS sequence"/>
</dbReference>
<proteinExistence type="predicted"/>
<gene>
    <name evidence="2" type="ORF">EV667_0234</name>
</gene>
<organism evidence="2 3">
    <name type="scientific">Ancylobacter aquaticus</name>
    <dbReference type="NCBI Taxonomy" id="100"/>
    <lineage>
        <taxon>Bacteria</taxon>
        <taxon>Pseudomonadati</taxon>
        <taxon>Pseudomonadota</taxon>
        <taxon>Alphaproteobacteria</taxon>
        <taxon>Hyphomicrobiales</taxon>
        <taxon>Xanthobacteraceae</taxon>
        <taxon>Ancylobacter</taxon>
    </lineage>
</organism>
<protein>
    <submittedName>
        <fullName evidence="2">Excisionase family DNA binding protein</fullName>
    </submittedName>
</protein>
<keyword evidence="3" id="KW-1185">Reference proteome</keyword>
<dbReference type="RefSeq" id="WP_131833513.1">
    <property type="nucleotide sequence ID" value="NZ_SMFY01000001.1"/>
</dbReference>
<name>A0A4R1I4C9_ANCAQ</name>
<reference evidence="2 3" key="1">
    <citation type="submission" date="2019-03" db="EMBL/GenBank/DDBJ databases">
        <title>Genomic Encyclopedia of Type Strains, Phase IV (KMG-IV): sequencing the most valuable type-strain genomes for metagenomic binning, comparative biology and taxonomic classification.</title>
        <authorList>
            <person name="Goeker M."/>
        </authorList>
    </citation>
    <scope>NUCLEOTIDE SEQUENCE [LARGE SCALE GENOMIC DNA]</scope>
    <source>
        <strain evidence="2 3">DSM 101</strain>
    </source>
</reference>
<comment type="caution">
    <text evidence="2">The sequence shown here is derived from an EMBL/GenBank/DDBJ whole genome shotgun (WGS) entry which is preliminary data.</text>
</comment>
<dbReference type="AlphaFoldDB" id="A0A4R1I4C9"/>
<dbReference type="EMBL" id="SMFY01000001">
    <property type="protein sequence ID" value="TCK30147.1"/>
    <property type="molecule type" value="Genomic_DNA"/>
</dbReference>
<evidence type="ECO:0000313" key="2">
    <source>
        <dbReference type="EMBL" id="TCK30147.1"/>
    </source>
</evidence>
<dbReference type="Pfam" id="PF12728">
    <property type="entry name" value="HTH_17"/>
    <property type="match status" value="1"/>
</dbReference>
<dbReference type="OrthoDB" id="7867776at2"/>
<sequence>MRKSPDRIDTETLAYDVNDAMRVLSIGRNKLYDEITAGRLDARKVGRRTVIPRAAIEAWLSNLPRVASTAA</sequence>
<evidence type="ECO:0000259" key="1">
    <source>
        <dbReference type="Pfam" id="PF12728"/>
    </source>
</evidence>